<accession>A0A1Y6LKF9</accession>
<feature type="compositionally biased region" description="Basic and acidic residues" evidence="3">
    <location>
        <begin position="1581"/>
        <end position="1593"/>
    </location>
</feature>
<evidence type="ECO:0000259" key="4">
    <source>
        <dbReference type="SMART" id="SM00487"/>
    </source>
</evidence>
<dbReference type="SMART" id="SM00487">
    <property type="entry name" value="DEXDc"/>
    <property type="match status" value="1"/>
</dbReference>
<feature type="compositionally biased region" description="Basic residues" evidence="3">
    <location>
        <begin position="1934"/>
        <end position="1943"/>
    </location>
</feature>
<feature type="compositionally biased region" description="Basic residues" evidence="3">
    <location>
        <begin position="95"/>
        <end position="111"/>
    </location>
</feature>
<dbReference type="Gene3D" id="3.40.50.300">
    <property type="entry name" value="P-loop containing nucleotide triphosphate hydrolases"/>
    <property type="match status" value="1"/>
</dbReference>
<dbReference type="InterPro" id="IPR014001">
    <property type="entry name" value="Helicase_ATP-bd"/>
</dbReference>
<evidence type="ECO:0000256" key="3">
    <source>
        <dbReference type="SAM" id="MobiDB-lite"/>
    </source>
</evidence>
<feature type="compositionally biased region" description="Basic and acidic residues" evidence="3">
    <location>
        <begin position="1609"/>
        <end position="1619"/>
    </location>
</feature>
<feature type="compositionally biased region" description="Basic and acidic residues" evidence="3">
    <location>
        <begin position="2064"/>
        <end position="2074"/>
    </location>
</feature>
<evidence type="ECO:0000313" key="5">
    <source>
        <dbReference type="EMBL" id="SMY24944.1"/>
    </source>
</evidence>
<feature type="domain" description="Helicase ATP-binding" evidence="4">
    <location>
        <begin position="895"/>
        <end position="1124"/>
    </location>
</feature>
<evidence type="ECO:0000256" key="1">
    <source>
        <dbReference type="ARBA" id="ARBA00022741"/>
    </source>
</evidence>
<organism evidence="5 6">
    <name type="scientific">Zymoseptoria tritici ST99CH_1A5</name>
    <dbReference type="NCBI Taxonomy" id="1276529"/>
    <lineage>
        <taxon>Eukaryota</taxon>
        <taxon>Fungi</taxon>
        <taxon>Dikarya</taxon>
        <taxon>Ascomycota</taxon>
        <taxon>Pezizomycotina</taxon>
        <taxon>Dothideomycetes</taxon>
        <taxon>Dothideomycetidae</taxon>
        <taxon>Mycosphaerellales</taxon>
        <taxon>Mycosphaerellaceae</taxon>
        <taxon>Zymoseptoria</taxon>
    </lineage>
</organism>
<dbReference type="InterPro" id="IPR000330">
    <property type="entry name" value="SNF2_N"/>
</dbReference>
<proteinExistence type="predicted"/>
<dbReference type="InterPro" id="IPR027417">
    <property type="entry name" value="P-loop_NTPase"/>
</dbReference>
<name>A0A1Y6LKF9_ZYMTR</name>
<dbReference type="Proteomes" id="UP000215453">
    <property type="component" value="Chromosome 5"/>
</dbReference>
<gene>
    <name evidence="5" type="ORF">ZT1A5_G6386</name>
</gene>
<evidence type="ECO:0000313" key="6">
    <source>
        <dbReference type="Proteomes" id="UP000215453"/>
    </source>
</evidence>
<feature type="region of interest" description="Disordered" evidence="3">
    <location>
        <begin position="2116"/>
        <end position="2160"/>
    </location>
</feature>
<dbReference type="GO" id="GO:0005524">
    <property type="term" value="F:ATP binding"/>
    <property type="evidence" value="ECO:0007669"/>
    <property type="project" value="InterPro"/>
</dbReference>
<keyword evidence="2" id="KW-0067">ATP-binding</keyword>
<feature type="compositionally biased region" description="Low complexity" evidence="3">
    <location>
        <begin position="2024"/>
        <end position="2033"/>
    </location>
</feature>
<feature type="compositionally biased region" description="Basic residues" evidence="3">
    <location>
        <begin position="2034"/>
        <end position="2043"/>
    </location>
</feature>
<feature type="region of interest" description="Disordered" evidence="3">
    <location>
        <begin position="459"/>
        <end position="483"/>
    </location>
</feature>
<feature type="region of interest" description="Disordered" evidence="3">
    <location>
        <begin position="1581"/>
        <end position="1666"/>
    </location>
</feature>
<feature type="region of interest" description="Disordered" evidence="3">
    <location>
        <begin position="1796"/>
        <end position="2084"/>
    </location>
</feature>
<feature type="compositionally biased region" description="Acidic residues" evidence="3">
    <location>
        <begin position="1826"/>
        <end position="1835"/>
    </location>
</feature>
<dbReference type="Pfam" id="PF00176">
    <property type="entry name" value="SNF2-rel_dom"/>
    <property type="match status" value="1"/>
</dbReference>
<feature type="compositionally biased region" description="Acidic residues" evidence="3">
    <location>
        <begin position="1632"/>
        <end position="1660"/>
    </location>
</feature>
<feature type="compositionally biased region" description="Basic and acidic residues" evidence="3">
    <location>
        <begin position="1836"/>
        <end position="1847"/>
    </location>
</feature>
<dbReference type="Gene3D" id="3.40.50.10810">
    <property type="entry name" value="Tandem AAA-ATPase domain"/>
    <property type="match status" value="1"/>
</dbReference>
<dbReference type="InterPro" id="IPR038718">
    <property type="entry name" value="SNF2-like_sf"/>
</dbReference>
<protein>
    <recommendedName>
        <fullName evidence="4">Helicase ATP-binding domain-containing protein</fullName>
    </recommendedName>
</protein>
<feature type="compositionally biased region" description="Acidic residues" evidence="3">
    <location>
        <begin position="1988"/>
        <end position="2001"/>
    </location>
</feature>
<feature type="compositionally biased region" description="Acidic residues" evidence="3">
    <location>
        <begin position="2151"/>
        <end position="2160"/>
    </location>
</feature>
<feature type="compositionally biased region" description="Basic residues" evidence="3">
    <location>
        <begin position="1964"/>
        <end position="1974"/>
    </location>
</feature>
<sequence length="2160" mass="242728">MRDEDELRVEVKERLLHDAAHLKLAHRQKVNVPDQNAEGEEGDGSTYVTCKALAGRLAACELDSKAMLQWGLAMSAKLAKVVEEEKANDLERANAKKKKARSRATKTKKARLAQADATADWRTLGKKPVSGARHPQVTATHKGLLAKATAIETPNFENISSKAYNPEMVEFRVYGYVGLANRQSGRQVQVAPPVLEGLLASRRLGSPKHSAAAIVVALQNKEKWDALPDPPRPIDFLDQHPVPMKMAASSKRIEKVELVHMDRAELRLFDSNDTAGPNLVYGYTLWWVLRQFRGLSQLSSSEQRSQYEAIFETYPWPLPEWQHLQLEDGKFPSPIWTHFNDKQKECEELNRVHCVLHLSSKFPRAKGTGFSHLSNGLRKLFVAEHRNTFQSVPFRLVDFEPQWMTIKDEEEEEPEPQRVAQTIAQQDSREMYFRGGTEEDHTLLSEDFSPEGADRLKRLYKRDRVPRQHKPLPPGLDPRDNENEENWRDRWRLFLELVKKCAKLGQISMHDLNQPDEDPEVLWSYDRGSELSWTDLQVYIKDGNDRKVVFTIVLVFPTDDSYLQDMESARPLDPNTDRIMAMVEAEEKRGDAAIATSPGEEGAAAIIDDDRAANDVAIEGVRNEEKRGDAAMATSAGEQGAAVIIDGDGGANDAAIGGVRSEEVVDATVLNKKQDNIRNNLAAVNVRVFQEPKERHFDNDKDGEKARRWYGTKTLLDSNSREYRDQVLLPICNKIKQLRSKARPHKVNVPEPQPEPGADDLKARLIKDARERVPDINKVKDIYHIADGGELDPGMIQQIQDQMAFQLSARDVHGGRKLQLGSAVETAQAIFEAKDVGHHLGAEEIRKYKVTCFDVNPTQEYFGHQLTGVVGLGARMGTPTLPFTDGHLAKPLVRDAVSLVQIIPATGSWLMDDPGSGKTHQALLLLTCIAMAKKPEVTAAGKHIYRPTCIVVPNMHVAVDHVRAMHEKYQGILRPHLVCGGAKPKEQALQQYWIGRTQYKDSFRKYRNKPQKLVDAWNQSSVDALRDVFVITYSTDQARAYEEWTNEEGKHCETWLQEGRFGRVIFDEGQEIKTIGTKRHQAALARKCPLNIYITATPMLNSEYDILGPLKINWPATREYLKKHCPEWLEKLDSPRKGVAAWKVLEELRDVERKEAEDAQDPDKKLECTDPRRAIIQSPTVMRSLLDTKKTSYDGMGKVGEFFHWLSDGLFIIRNASSKIPIDPAGTKFLPLSNLTPQPISKTRTLDHTPEDRAEYEDLYHFAASRMCAELARNRKTNTRIAAGKEEIPEMEGSKTRIFGVPARRRDMCILTQSMQMYKLSLILGDLLLAENLDSMRNPQQDARWVYWEIEGFETPLPDTLLEFILWQLKGSPKMAEILIEYFTYIMPNPEEKFMILEATPAIAWWMEDIFHTLHIEAQVYHGKLGEAEREELLRRFNDPTSSLRVLIVTYECSMSGVNAHGACRRVSIASGASSLSIETQHSRRQVRSGSKYREVFITSLVLNDSFDGFREREKNNKALQMANTMIGNEERYDELADWCNVFKHRVVAAHNDPDMEKVLMNVETAFKAYEQAKKDFNKRDVVKTATKQDKPVKGGTKRGKAAKANSPPEDKKELPAREAKKKSRNIKDFLNNDEDDVPLNDDDGDYDDNAPEPLEDNDPGDDKPFKENIAVARYNQGPLLYSGMNEHGSFFGRGQKYAGTLEQFNSAQANEAALRYYARINPDHYFVAEDIKQHPELKEFGLSLIHEAQFGLAEDLHRDSLFIKYMYISKQKTEALSRMIDEKLPKDDALAQELSRMGQRAETSAIEKRRRGKPEPIDRSNYAVGEDDEEYDPEEGARDDFVREEYASDDDEFDHVDETAVEPMSAPSSRSRSSRRAARDRAQPLDWSDDWSKLSEDDDDDAEATPSKGGRSAGTLFKKRLTSPLPTSNRDGKKPKMNRKRSASPASASRPNKKRATTTSRSSTKKPASKARSGKANPKSAEKVVDDSDDERWEDLDDQAADAGIGDGSATPSVGKGSKKKAAGSGSTASKAPSKRSSRATSKKNQFQGMSRRAGFESSDGEVIEKSEDEQTKGGDLGYDYNNLISTLAGEGDLNEETGFGAAFGPLRAKSAANKSRLGMGAASNGQGTPKKDAKKRGGSARSTTAQPTDGDDDDDELT</sequence>
<dbReference type="EMBL" id="LT882680">
    <property type="protein sequence ID" value="SMY24944.1"/>
    <property type="molecule type" value="Genomic_DNA"/>
</dbReference>
<reference evidence="5 6" key="1">
    <citation type="submission" date="2016-10" db="EMBL/GenBank/DDBJ databases">
        <authorList>
            <person name="Varghese N."/>
        </authorList>
    </citation>
    <scope>NUCLEOTIDE SEQUENCE [LARGE SCALE GENOMIC DNA]</scope>
</reference>
<feature type="region of interest" description="Disordered" evidence="3">
    <location>
        <begin position="91"/>
        <end position="116"/>
    </location>
</feature>
<keyword evidence="1" id="KW-0547">Nucleotide-binding</keyword>
<evidence type="ECO:0000256" key="2">
    <source>
        <dbReference type="ARBA" id="ARBA00022840"/>
    </source>
</evidence>
<dbReference type="SUPFAM" id="SSF52540">
    <property type="entry name" value="P-loop containing nucleoside triphosphate hydrolases"/>
    <property type="match status" value="2"/>
</dbReference>